<dbReference type="GO" id="GO:0019852">
    <property type="term" value="P:L-ascorbic acid metabolic process"/>
    <property type="evidence" value="ECO:0007669"/>
    <property type="project" value="TreeGrafter"/>
</dbReference>
<dbReference type="InterPro" id="IPR013022">
    <property type="entry name" value="Xyl_isomerase-like_TIM-brl"/>
</dbReference>
<protein>
    <recommendedName>
        <fullName evidence="2">L-ribulose-5-phosphate 3-epimerase</fullName>
    </recommendedName>
</protein>
<dbReference type="InterPro" id="IPR004560">
    <property type="entry name" value="L-Ru-5P_3-Epase"/>
</dbReference>
<dbReference type="InterPro" id="IPR050417">
    <property type="entry name" value="Sugar_Epim/Isomerase"/>
</dbReference>
<dbReference type="InterPro" id="IPR036237">
    <property type="entry name" value="Xyl_isomerase-like_sf"/>
</dbReference>
<keyword evidence="1 4" id="KW-0413">Isomerase</keyword>
<dbReference type="Proteomes" id="UP000674938">
    <property type="component" value="Unassembled WGS sequence"/>
</dbReference>
<evidence type="ECO:0000313" key="5">
    <source>
        <dbReference type="Proteomes" id="UP000674938"/>
    </source>
</evidence>
<dbReference type="AlphaFoldDB" id="A0A940STV4"/>
<dbReference type="Pfam" id="PF01261">
    <property type="entry name" value="AP_endonuc_2"/>
    <property type="match status" value="1"/>
</dbReference>
<name>A0A940STV4_9ENTE</name>
<sequence length="292" mass="33595">MAEIGIYEKALPKALSWLEKLTLVKELGFDFLEFSIDESAERLARLSWTAAEIAEVRWAVEQTGIPLRTLMLSAHRRYPLGAQKLAIQKKSLEIGKQAINLCEKLGIRHIQLAGYDVFYEEKSVKTREAFMMNLATLVKYAATKDVMLDLETMDDPFINSLEKIYQIKRRIKSPWLQAYPDLGNLSAWSPENVATDIEQHVDLITHVHLKDSFAVTADYPGKFKDVPFGSGVVDFDGLFQLLTNLDYDGCYTIEMWSEEDDEPLERIREAQAFFSPLFEKYQIRGNKRCWSH</sequence>
<dbReference type="GO" id="GO:0034015">
    <property type="term" value="F:L-ribulose-5-phosphate 3-epimerase activity"/>
    <property type="evidence" value="ECO:0007669"/>
    <property type="project" value="TreeGrafter"/>
</dbReference>
<dbReference type="SUPFAM" id="SSF51658">
    <property type="entry name" value="Xylose isomerase-like"/>
    <property type="match status" value="1"/>
</dbReference>
<organism evidence="4 5">
    <name type="scientific">Vagococcus allomyrinae</name>
    <dbReference type="NCBI Taxonomy" id="2794353"/>
    <lineage>
        <taxon>Bacteria</taxon>
        <taxon>Bacillati</taxon>
        <taxon>Bacillota</taxon>
        <taxon>Bacilli</taxon>
        <taxon>Lactobacillales</taxon>
        <taxon>Enterococcaceae</taxon>
        <taxon>Vagococcus</taxon>
    </lineage>
</organism>
<evidence type="ECO:0000313" key="4">
    <source>
        <dbReference type="EMBL" id="MBP1043572.1"/>
    </source>
</evidence>
<accession>A0A940STV4</accession>
<dbReference type="GO" id="GO:0016861">
    <property type="term" value="F:intramolecular oxidoreductase activity, interconverting aldoses and ketoses"/>
    <property type="evidence" value="ECO:0007669"/>
    <property type="project" value="InterPro"/>
</dbReference>
<keyword evidence="5" id="KW-1185">Reference proteome</keyword>
<evidence type="ECO:0000256" key="1">
    <source>
        <dbReference type="ARBA" id="ARBA00023235"/>
    </source>
</evidence>
<dbReference type="EMBL" id="JAEEGA010000017">
    <property type="protein sequence ID" value="MBP1043572.1"/>
    <property type="molecule type" value="Genomic_DNA"/>
</dbReference>
<dbReference type="NCBIfam" id="NF009689">
    <property type="entry name" value="PRK13210.1"/>
    <property type="match status" value="1"/>
</dbReference>
<dbReference type="Gene3D" id="3.20.20.150">
    <property type="entry name" value="Divalent-metal-dependent TIM barrel enzymes"/>
    <property type="match status" value="1"/>
</dbReference>
<evidence type="ECO:0000259" key="3">
    <source>
        <dbReference type="Pfam" id="PF01261"/>
    </source>
</evidence>
<gene>
    <name evidence="4" type="ORF">I6N95_21330</name>
</gene>
<evidence type="ECO:0000256" key="2">
    <source>
        <dbReference type="NCBIfam" id="TIGR00542"/>
    </source>
</evidence>
<reference evidence="4" key="1">
    <citation type="submission" date="2020-12" db="EMBL/GenBank/DDBJ databases">
        <title>Vagococcus allomyrinae sp. nov. and Enterococcus lavae sp. nov., isolated from the larvae of Allomyrina dichotoma.</title>
        <authorList>
            <person name="Lee S.D."/>
        </authorList>
    </citation>
    <scope>NUCLEOTIDE SEQUENCE</scope>
    <source>
        <strain evidence="4">BWB3-3</strain>
    </source>
</reference>
<dbReference type="PANTHER" id="PTHR43489">
    <property type="entry name" value="ISOMERASE"/>
    <property type="match status" value="1"/>
</dbReference>
<dbReference type="RefSeq" id="WP_209531380.1">
    <property type="nucleotide sequence ID" value="NZ_JAEEGA010000017.1"/>
</dbReference>
<proteinExistence type="predicted"/>
<dbReference type="PANTHER" id="PTHR43489:SF1">
    <property type="entry name" value="L-RIBULOSE-5-PHOSPHATE 3-EPIMERASE SGBU-RELATED"/>
    <property type="match status" value="1"/>
</dbReference>
<comment type="caution">
    <text evidence="4">The sequence shown here is derived from an EMBL/GenBank/DDBJ whole genome shotgun (WGS) entry which is preliminary data.</text>
</comment>
<dbReference type="NCBIfam" id="TIGR00542">
    <property type="entry name" value="hxl6Piso_put"/>
    <property type="match status" value="1"/>
</dbReference>
<feature type="domain" description="Xylose isomerase-like TIM barrel" evidence="3">
    <location>
        <begin position="22"/>
        <end position="274"/>
    </location>
</feature>